<protein>
    <submittedName>
        <fullName evidence="4">L-fucose mutarotase</fullName>
        <ecNumber evidence="4">5.1.3.-</ecNumber>
    </submittedName>
</protein>
<evidence type="ECO:0000256" key="2">
    <source>
        <dbReference type="ARBA" id="ARBA00023235"/>
    </source>
</evidence>
<evidence type="ECO:0000256" key="1">
    <source>
        <dbReference type="ARBA" id="ARBA00000223"/>
    </source>
</evidence>
<keyword evidence="2 4" id="KW-0413">Isomerase</keyword>
<dbReference type="Proteomes" id="UP000187891">
    <property type="component" value="Unassembled WGS sequence"/>
</dbReference>
<accession>A0A1R3T814</accession>
<dbReference type="GO" id="GO:0062193">
    <property type="term" value="F:D-ribose pyranase activity"/>
    <property type="evidence" value="ECO:0007669"/>
    <property type="project" value="UniProtKB-EC"/>
</dbReference>
<sequence>MLKNIDPALNADVLHALRAMGHADTLVITDTNFPSDSIAQHTVVGQVLRMENISAARAMQAILSVFPLDTPLQPSVGRMEVMGAPDQIEPVQAEVQAEIDAAEGKSAPMYGIERFAFYEQAKDAYCVITTGETRFYGCFILTKGVIAPGT</sequence>
<dbReference type="RefSeq" id="WP_077117301.1">
    <property type="nucleotide sequence ID" value="NZ_FMUE01000001.1"/>
</dbReference>
<dbReference type="InterPro" id="IPR007721">
    <property type="entry name" value="RbsD_FucU"/>
</dbReference>
<dbReference type="GO" id="GO:0006004">
    <property type="term" value="P:fucose metabolic process"/>
    <property type="evidence" value="ECO:0007669"/>
    <property type="project" value="TreeGrafter"/>
</dbReference>
<proteinExistence type="predicted"/>
<dbReference type="GO" id="GO:0036373">
    <property type="term" value="F:L-fucose mutarotase activity"/>
    <property type="evidence" value="ECO:0007669"/>
    <property type="project" value="UniProtKB-EC"/>
</dbReference>
<reference evidence="5" key="1">
    <citation type="submission" date="2016-10" db="EMBL/GenBank/DDBJ databases">
        <authorList>
            <person name="Wibberg D."/>
        </authorList>
    </citation>
    <scope>NUCLEOTIDE SEQUENCE [LARGE SCALE GENOMIC DNA]</scope>
</reference>
<gene>
    <name evidence="4" type="primary">fucU_1</name>
    <name evidence="4" type="ORF">DSM25559_0291</name>
</gene>
<dbReference type="STRING" id="1907666.DSM25559_0291"/>
<dbReference type="SUPFAM" id="SSF102546">
    <property type="entry name" value="RbsD-like"/>
    <property type="match status" value="1"/>
</dbReference>
<dbReference type="EC" id="5.1.3.-" evidence="4"/>
<dbReference type="Gene3D" id="3.40.1650.10">
    <property type="entry name" value="RbsD-like domain"/>
    <property type="match status" value="1"/>
</dbReference>
<dbReference type="Pfam" id="PF05025">
    <property type="entry name" value="RbsD_FucU"/>
    <property type="match status" value="1"/>
</dbReference>
<dbReference type="GO" id="GO:0042806">
    <property type="term" value="F:fucose binding"/>
    <property type="evidence" value="ECO:0007669"/>
    <property type="project" value="TreeGrafter"/>
</dbReference>
<dbReference type="AlphaFoldDB" id="A0A1R3T814"/>
<dbReference type="EMBL" id="FMUE01000001">
    <property type="protein sequence ID" value="SCX03136.1"/>
    <property type="molecule type" value="Genomic_DNA"/>
</dbReference>
<name>A0A1R3T814_9HYPH</name>
<dbReference type="InterPro" id="IPR050443">
    <property type="entry name" value="RbsD/FucU_mutarotase"/>
</dbReference>
<dbReference type="PANTHER" id="PTHR31690:SF4">
    <property type="entry name" value="FUCOSE MUTAROTASE"/>
    <property type="match status" value="1"/>
</dbReference>
<evidence type="ECO:0000256" key="3">
    <source>
        <dbReference type="ARBA" id="ARBA00036324"/>
    </source>
</evidence>
<comment type="catalytic activity">
    <reaction evidence="3">
        <text>alpha-L-fucose = beta-L-fucose</text>
        <dbReference type="Rhea" id="RHEA:25580"/>
        <dbReference type="ChEBI" id="CHEBI:42548"/>
        <dbReference type="ChEBI" id="CHEBI:42589"/>
        <dbReference type="EC" id="5.1.3.29"/>
    </reaction>
</comment>
<dbReference type="InterPro" id="IPR023750">
    <property type="entry name" value="RbsD-like_sf"/>
</dbReference>
<evidence type="ECO:0000313" key="4">
    <source>
        <dbReference type="EMBL" id="SCX03136.1"/>
    </source>
</evidence>
<evidence type="ECO:0000313" key="5">
    <source>
        <dbReference type="Proteomes" id="UP000187891"/>
    </source>
</evidence>
<organism evidence="4 5">
    <name type="scientific">Agrobacterium rosae</name>
    <dbReference type="NCBI Taxonomy" id="1972867"/>
    <lineage>
        <taxon>Bacteria</taxon>
        <taxon>Pseudomonadati</taxon>
        <taxon>Pseudomonadota</taxon>
        <taxon>Alphaproteobacteria</taxon>
        <taxon>Hyphomicrobiales</taxon>
        <taxon>Rhizobiaceae</taxon>
        <taxon>Rhizobium/Agrobacterium group</taxon>
        <taxon>Agrobacterium</taxon>
    </lineage>
</organism>
<comment type="catalytic activity">
    <reaction evidence="1">
        <text>beta-D-ribopyranose = beta-D-ribofuranose</text>
        <dbReference type="Rhea" id="RHEA:25432"/>
        <dbReference type="ChEBI" id="CHEBI:27476"/>
        <dbReference type="ChEBI" id="CHEBI:47002"/>
        <dbReference type="EC" id="5.4.99.62"/>
    </reaction>
</comment>
<dbReference type="PANTHER" id="PTHR31690">
    <property type="entry name" value="FUCOSE MUTAROTASE"/>
    <property type="match status" value="1"/>
</dbReference>